<dbReference type="InterPro" id="IPR036852">
    <property type="entry name" value="Peptidase_S8/S53_dom_sf"/>
</dbReference>
<dbReference type="Proteomes" id="UP000014803">
    <property type="component" value="Chromosome"/>
</dbReference>
<evidence type="ECO:0000259" key="8">
    <source>
        <dbReference type="Pfam" id="PF00082"/>
    </source>
</evidence>
<name>S4XTC2_SORCE</name>
<dbReference type="InterPro" id="IPR015500">
    <property type="entry name" value="Peptidase_S8_subtilisin-rel"/>
</dbReference>
<evidence type="ECO:0000313" key="9">
    <source>
        <dbReference type="EMBL" id="AGP35794.1"/>
    </source>
</evidence>
<gene>
    <name evidence="9" type="ORF">SCE1572_15540</name>
</gene>
<dbReference type="InterPro" id="IPR023827">
    <property type="entry name" value="Peptidase_S8_Asp-AS"/>
</dbReference>
<reference evidence="9 10" key="1">
    <citation type="journal article" date="2013" name="Sci. Rep.">
        <title>Extraordinary expansion of a Sorangium cellulosum genome from an alkaline milieu.</title>
        <authorList>
            <person name="Han K."/>
            <person name="Li Z.F."/>
            <person name="Peng R."/>
            <person name="Zhu L.P."/>
            <person name="Zhou T."/>
            <person name="Wang L.G."/>
            <person name="Li S.G."/>
            <person name="Zhang X.B."/>
            <person name="Hu W."/>
            <person name="Wu Z.H."/>
            <person name="Qin N."/>
            <person name="Li Y.Z."/>
        </authorList>
    </citation>
    <scope>NUCLEOTIDE SEQUENCE [LARGE SCALE GENOMIC DNA]</scope>
    <source>
        <strain evidence="9 10">So0157-2</strain>
    </source>
</reference>
<protein>
    <recommendedName>
        <fullName evidence="8">Peptidase S8/S53 domain-containing protein</fullName>
    </recommendedName>
</protein>
<dbReference type="GO" id="GO:0006508">
    <property type="term" value="P:proteolysis"/>
    <property type="evidence" value="ECO:0007669"/>
    <property type="project" value="UniProtKB-KW"/>
</dbReference>
<evidence type="ECO:0000256" key="6">
    <source>
        <dbReference type="PROSITE-ProRule" id="PRU01240"/>
    </source>
</evidence>
<keyword evidence="2 6" id="KW-0645">Protease</keyword>
<accession>S4XTC2</accession>
<dbReference type="PANTHER" id="PTHR43806">
    <property type="entry name" value="PEPTIDASE S8"/>
    <property type="match status" value="1"/>
</dbReference>
<keyword evidence="4 6" id="KW-0720">Serine protease</keyword>
<dbReference type="OrthoDB" id="5506679at2"/>
<keyword evidence="7" id="KW-0732">Signal</keyword>
<evidence type="ECO:0000256" key="7">
    <source>
        <dbReference type="SAM" id="SignalP"/>
    </source>
</evidence>
<organism evidence="9 10">
    <name type="scientific">Sorangium cellulosum So0157-2</name>
    <dbReference type="NCBI Taxonomy" id="1254432"/>
    <lineage>
        <taxon>Bacteria</taxon>
        <taxon>Pseudomonadati</taxon>
        <taxon>Myxococcota</taxon>
        <taxon>Polyangia</taxon>
        <taxon>Polyangiales</taxon>
        <taxon>Polyangiaceae</taxon>
        <taxon>Sorangium</taxon>
    </lineage>
</organism>
<sequence>MLARRLPLSLALLGLALAPGEARADVPASAVARLLSPRFGRHPLADPGGRIPVLVPLPAGADARSLGLLPVAPGFGTVRLAPGEIGAFADAHPELSLFTGPPRQPQLDRSKVWIRVDPYRKATGADGTGVIVGIVDTGIDVAHPDFRRKDGKTRIRWLLQAGKPKGVHAQLEEDYGCDDPNQSRCAILSDADIDAMLESGDLGTVRDIAGHGTHVASIAAGNGGPMVNARPRYVGVAPAATLIVAAPSLPGEGFEDPDILKAVRFIFDRAEELGMPAVVNLSVGSDFGPHDGTSPLEAGLAAMVGDDHPGRAIVVAAGNSGALYEIDGEGPMGIHTEAHVSPYADTRVPIRTPRASNGDGYVWITFRPGDEVSVGLEGPGGETWIGLIEPGESAGYTADDGETTGAVINRIANGKPIDANTNSAVVAFSGAWEAGEFAIHLTGRGDAQLWVTGLGDVSASHDLGLQFTRGIKQGTINVPASHPGLLAVGCTINRVRWQPQGSSTSIRLTSLDGEAIQEDSACYFSAAGPTPFGVAKPEISAPGGLVAAAMGSGLDPRDGPGGLFDTPGCPDDQPCFVVDDYHAIASGSSMSAPQVAGAIALLFQVNPNLTQAEVTEALQAGARYPRGAVPLEAQLGPGVLDLEGTRLALEAAESGDNTPALDRSWYVLSSSYARPDPSWPVWGTIELRRADGAPVRVPADKLTVALRGGAMHAPLTEVRRGLWRFAVAAPHGSGGATLAVDVLYDGVSLGARELPVGSDVWMANGELEVTSGACTCAAAGADREGPSRRVAIGLAGGLAAALAARRHLVHRGVVVAVGHALHVEAAVALLVGLAVEERHDRAHRVAAAEMRALAARRRRHG</sequence>
<dbReference type="GO" id="GO:0004252">
    <property type="term" value="F:serine-type endopeptidase activity"/>
    <property type="evidence" value="ECO:0007669"/>
    <property type="project" value="UniProtKB-UniRule"/>
</dbReference>
<evidence type="ECO:0000313" key="10">
    <source>
        <dbReference type="Proteomes" id="UP000014803"/>
    </source>
</evidence>
<evidence type="ECO:0000256" key="4">
    <source>
        <dbReference type="ARBA" id="ARBA00022825"/>
    </source>
</evidence>
<dbReference type="InterPro" id="IPR050131">
    <property type="entry name" value="Peptidase_S8_subtilisin-like"/>
</dbReference>
<feature type="active site" description="Charge relay system" evidence="5 6">
    <location>
        <position position="211"/>
    </location>
</feature>
<dbReference type="HOGENOM" id="CLU_347767_0_0_7"/>
<dbReference type="Gene3D" id="2.60.120.1290">
    <property type="match status" value="1"/>
</dbReference>
<dbReference type="Gene3D" id="3.40.50.200">
    <property type="entry name" value="Peptidase S8/S53 domain"/>
    <property type="match status" value="1"/>
</dbReference>
<feature type="chain" id="PRO_5004525763" description="Peptidase S8/S53 domain-containing protein" evidence="7">
    <location>
        <begin position="25"/>
        <end position="861"/>
    </location>
</feature>
<dbReference type="PRINTS" id="PR00723">
    <property type="entry name" value="SUBTILISIN"/>
</dbReference>
<dbReference type="EMBL" id="CP003969">
    <property type="protein sequence ID" value="AGP35794.1"/>
    <property type="molecule type" value="Genomic_DNA"/>
</dbReference>
<dbReference type="AlphaFoldDB" id="S4XTC2"/>
<dbReference type="PATRIC" id="fig|1254432.3.peg.3490"/>
<dbReference type="eggNOG" id="COG1404">
    <property type="taxonomic scope" value="Bacteria"/>
</dbReference>
<dbReference type="SUPFAM" id="SSF52743">
    <property type="entry name" value="Subtilisin-like"/>
    <property type="match status" value="1"/>
</dbReference>
<proteinExistence type="inferred from homology"/>
<evidence type="ECO:0000256" key="5">
    <source>
        <dbReference type="PIRSR" id="PIRSR615500-1"/>
    </source>
</evidence>
<dbReference type="InterPro" id="IPR022398">
    <property type="entry name" value="Peptidase_S8_His-AS"/>
</dbReference>
<evidence type="ECO:0000256" key="3">
    <source>
        <dbReference type="ARBA" id="ARBA00022801"/>
    </source>
</evidence>
<dbReference type="Pfam" id="PF00082">
    <property type="entry name" value="Peptidase_S8"/>
    <property type="match status" value="2"/>
</dbReference>
<dbReference type="PROSITE" id="PS00137">
    <property type="entry name" value="SUBTILASE_HIS"/>
    <property type="match status" value="1"/>
</dbReference>
<feature type="domain" description="Peptidase S8/S53" evidence="8">
    <location>
        <begin position="472"/>
        <end position="622"/>
    </location>
</feature>
<dbReference type="PANTHER" id="PTHR43806:SF11">
    <property type="entry name" value="CEREVISIN-RELATED"/>
    <property type="match status" value="1"/>
</dbReference>
<dbReference type="STRING" id="1254432.SCE1572_15540"/>
<dbReference type="PROSITE" id="PS51892">
    <property type="entry name" value="SUBTILASE"/>
    <property type="match status" value="1"/>
</dbReference>
<evidence type="ECO:0000256" key="2">
    <source>
        <dbReference type="ARBA" id="ARBA00022670"/>
    </source>
</evidence>
<dbReference type="KEGG" id="scu:SCE1572_15540"/>
<feature type="active site" description="Charge relay system" evidence="5 6">
    <location>
        <position position="136"/>
    </location>
</feature>
<dbReference type="InterPro" id="IPR000209">
    <property type="entry name" value="Peptidase_S8/S53_dom"/>
</dbReference>
<evidence type="ECO:0000256" key="1">
    <source>
        <dbReference type="ARBA" id="ARBA00011073"/>
    </source>
</evidence>
<feature type="domain" description="Peptidase S8/S53" evidence="8">
    <location>
        <begin position="127"/>
        <end position="324"/>
    </location>
</feature>
<keyword evidence="3 6" id="KW-0378">Hydrolase</keyword>
<feature type="signal peptide" evidence="7">
    <location>
        <begin position="1"/>
        <end position="24"/>
    </location>
</feature>
<comment type="similarity">
    <text evidence="1 6">Belongs to the peptidase S8 family.</text>
</comment>
<feature type="active site" description="Charge relay system" evidence="5 6">
    <location>
        <position position="589"/>
    </location>
</feature>
<dbReference type="PROSITE" id="PS00136">
    <property type="entry name" value="SUBTILASE_ASP"/>
    <property type="match status" value="1"/>
</dbReference>